<keyword evidence="7" id="KW-1185">Reference proteome</keyword>
<evidence type="ECO:0000313" key="7">
    <source>
        <dbReference type="Proteomes" id="UP000324252"/>
    </source>
</evidence>
<evidence type="ECO:0000313" key="6">
    <source>
        <dbReference type="EMBL" id="SHK71725.1"/>
    </source>
</evidence>
<sequence length="237" mass="26163">MQPNLAMASVRCPVMSRASPTTREALGRYAQLRSYKRGSNIFLHSSPANSGYVLISGWVKVSRVQASGSMALLNLHAPGEVFGFSDSIRRVPRSVDAEAATDCVVLSVPYHSLRSAMRNDASFNDVLLGHSFERNDHLLRQLEGMKVLNSLQRLACFLIRHAKPHGKHLLVKPTFEKHLVASYLGIRPESLSRNLAKLRDHGVQDSPNGIEITDPDALKKLVGEESLIFCNLPEQVG</sequence>
<keyword evidence="3" id="KW-0804">Transcription</keyword>
<dbReference type="SUPFAM" id="SSF46785">
    <property type="entry name" value="Winged helix' DNA-binding domain"/>
    <property type="match status" value="1"/>
</dbReference>
<organism evidence="6 7">
    <name type="scientific">Lutimaribacter pacificus</name>
    <dbReference type="NCBI Taxonomy" id="391948"/>
    <lineage>
        <taxon>Bacteria</taxon>
        <taxon>Pseudomonadati</taxon>
        <taxon>Pseudomonadota</taxon>
        <taxon>Alphaproteobacteria</taxon>
        <taxon>Rhodobacterales</taxon>
        <taxon>Roseobacteraceae</taxon>
        <taxon>Lutimaribacter</taxon>
    </lineage>
</organism>
<reference evidence="6 7" key="1">
    <citation type="submission" date="2016-11" db="EMBL/GenBank/DDBJ databases">
        <authorList>
            <person name="Varghese N."/>
            <person name="Submissions S."/>
        </authorList>
    </citation>
    <scope>NUCLEOTIDE SEQUENCE [LARGE SCALE GENOMIC DNA]</scope>
    <source>
        <strain evidence="6 7">DSM 29620</strain>
    </source>
</reference>
<dbReference type="InterPro" id="IPR018490">
    <property type="entry name" value="cNMP-bd_dom_sf"/>
</dbReference>
<dbReference type="InterPro" id="IPR012318">
    <property type="entry name" value="HTH_CRP"/>
</dbReference>
<dbReference type="Gene3D" id="1.10.10.10">
    <property type="entry name" value="Winged helix-like DNA-binding domain superfamily/Winged helix DNA-binding domain"/>
    <property type="match status" value="1"/>
</dbReference>
<dbReference type="InterPro" id="IPR050397">
    <property type="entry name" value="Env_Response_Regulators"/>
</dbReference>
<dbReference type="InterPro" id="IPR036390">
    <property type="entry name" value="WH_DNA-bd_sf"/>
</dbReference>
<dbReference type="PROSITE" id="PS50042">
    <property type="entry name" value="CNMP_BINDING_3"/>
    <property type="match status" value="1"/>
</dbReference>
<dbReference type="PANTHER" id="PTHR24567:SF26">
    <property type="entry name" value="REGULATORY PROTEIN YEIL"/>
    <property type="match status" value="1"/>
</dbReference>
<name>A0A1H0L1I9_9RHOB</name>
<evidence type="ECO:0000256" key="1">
    <source>
        <dbReference type="ARBA" id="ARBA00023015"/>
    </source>
</evidence>
<dbReference type="Pfam" id="PF00027">
    <property type="entry name" value="cNMP_binding"/>
    <property type="match status" value="1"/>
</dbReference>
<feature type="domain" description="HTH crp-type" evidence="5">
    <location>
        <begin position="148"/>
        <end position="216"/>
    </location>
</feature>
<gene>
    <name evidence="6" type="ORF">SAMN05444142_10881</name>
</gene>
<dbReference type="Gene3D" id="2.60.120.10">
    <property type="entry name" value="Jelly Rolls"/>
    <property type="match status" value="1"/>
</dbReference>
<accession>A0A1H0L1I9</accession>
<evidence type="ECO:0000259" key="5">
    <source>
        <dbReference type="PROSITE" id="PS51063"/>
    </source>
</evidence>
<protein>
    <submittedName>
        <fullName evidence="6">cAMP-binding domain of CRP or a regulatory subunit of cAMP-dependent protein kinases</fullName>
    </submittedName>
</protein>
<evidence type="ECO:0000259" key="4">
    <source>
        <dbReference type="PROSITE" id="PS50042"/>
    </source>
</evidence>
<dbReference type="EMBL" id="FQZZ01000008">
    <property type="protein sequence ID" value="SHK71725.1"/>
    <property type="molecule type" value="Genomic_DNA"/>
</dbReference>
<dbReference type="GO" id="GO:0003700">
    <property type="term" value="F:DNA-binding transcription factor activity"/>
    <property type="evidence" value="ECO:0007669"/>
    <property type="project" value="TreeGrafter"/>
</dbReference>
<dbReference type="InterPro" id="IPR000595">
    <property type="entry name" value="cNMP-bd_dom"/>
</dbReference>
<dbReference type="OrthoDB" id="190787at2"/>
<evidence type="ECO:0000256" key="3">
    <source>
        <dbReference type="ARBA" id="ARBA00023163"/>
    </source>
</evidence>
<dbReference type="SUPFAM" id="SSF51206">
    <property type="entry name" value="cAMP-binding domain-like"/>
    <property type="match status" value="1"/>
</dbReference>
<evidence type="ECO:0000256" key="2">
    <source>
        <dbReference type="ARBA" id="ARBA00023125"/>
    </source>
</evidence>
<dbReference type="AlphaFoldDB" id="A0A1H0L1I9"/>
<dbReference type="PANTHER" id="PTHR24567">
    <property type="entry name" value="CRP FAMILY TRANSCRIPTIONAL REGULATORY PROTEIN"/>
    <property type="match status" value="1"/>
</dbReference>
<feature type="domain" description="Cyclic nucleotide-binding" evidence="4">
    <location>
        <begin position="14"/>
        <end position="117"/>
    </location>
</feature>
<dbReference type="InterPro" id="IPR036388">
    <property type="entry name" value="WH-like_DNA-bd_sf"/>
</dbReference>
<dbReference type="GO" id="GO:0003677">
    <property type="term" value="F:DNA binding"/>
    <property type="evidence" value="ECO:0007669"/>
    <property type="project" value="UniProtKB-KW"/>
</dbReference>
<dbReference type="RefSeq" id="WP_149789081.1">
    <property type="nucleotide sequence ID" value="NZ_FNIO01000007.1"/>
</dbReference>
<keyword evidence="2" id="KW-0238">DNA-binding</keyword>
<dbReference type="GO" id="GO:0005829">
    <property type="term" value="C:cytosol"/>
    <property type="evidence" value="ECO:0007669"/>
    <property type="project" value="TreeGrafter"/>
</dbReference>
<dbReference type="Proteomes" id="UP000324252">
    <property type="component" value="Unassembled WGS sequence"/>
</dbReference>
<dbReference type="InterPro" id="IPR014710">
    <property type="entry name" value="RmlC-like_jellyroll"/>
</dbReference>
<dbReference type="SMART" id="SM00100">
    <property type="entry name" value="cNMP"/>
    <property type="match status" value="1"/>
</dbReference>
<proteinExistence type="predicted"/>
<dbReference type="Pfam" id="PF13545">
    <property type="entry name" value="HTH_Crp_2"/>
    <property type="match status" value="1"/>
</dbReference>
<dbReference type="PROSITE" id="PS51063">
    <property type="entry name" value="HTH_CRP_2"/>
    <property type="match status" value="1"/>
</dbReference>
<keyword evidence="1" id="KW-0805">Transcription regulation</keyword>
<dbReference type="CDD" id="cd00038">
    <property type="entry name" value="CAP_ED"/>
    <property type="match status" value="1"/>
</dbReference>